<reference evidence="9" key="1">
    <citation type="submission" date="2016-01" db="EMBL/GenBank/DDBJ databases">
        <authorList>
            <person name="Peeters C."/>
        </authorList>
    </citation>
    <scope>NUCLEOTIDE SEQUENCE</scope>
    <source>
        <strain evidence="9">LMG 29321</strain>
    </source>
</reference>
<dbReference type="SUPFAM" id="SSF47384">
    <property type="entry name" value="Homodimeric domain of signal transducing histidine kinase"/>
    <property type="match status" value="1"/>
</dbReference>
<dbReference type="InterPro" id="IPR005467">
    <property type="entry name" value="His_kinase_dom"/>
</dbReference>
<dbReference type="AlphaFoldDB" id="A0A158DAM3"/>
<dbReference type="PRINTS" id="PR00344">
    <property type="entry name" value="BCTRLSENSOR"/>
</dbReference>
<dbReference type="CDD" id="cd17580">
    <property type="entry name" value="REC_2_DhkD-like"/>
    <property type="match status" value="1"/>
</dbReference>
<dbReference type="Pfam" id="PF00072">
    <property type="entry name" value="Response_reg"/>
    <property type="match status" value="1"/>
</dbReference>
<dbReference type="Gene3D" id="3.30.565.10">
    <property type="entry name" value="Histidine kinase-like ATPase, C-terminal domain"/>
    <property type="match status" value="1"/>
</dbReference>
<feature type="modified residue" description="4-aspartylphosphate" evidence="4">
    <location>
        <position position="449"/>
    </location>
</feature>
<dbReference type="PROSITE" id="PS50113">
    <property type="entry name" value="PAC"/>
    <property type="match status" value="1"/>
</dbReference>
<dbReference type="InterPro" id="IPR004358">
    <property type="entry name" value="Sig_transdc_His_kin-like_C"/>
</dbReference>
<dbReference type="CDD" id="cd00082">
    <property type="entry name" value="HisKA"/>
    <property type="match status" value="1"/>
</dbReference>
<dbReference type="CDD" id="cd00130">
    <property type="entry name" value="PAS"/>
    <property type="match status" value="1"/>
</dbReference>
<dbReference type="GO" id="GO:0000155">
    <property type="term" value="F:phosphorelay sensor kinase activity"/>
    <property type="evidence" value="ECO:0007669"/>
    <property type="project" value="InterPro"/>
</dbReference>
<dbReference type="InterPro" id="IPR003594">
    <property type="entry name" value="HATPase_dom"/>
</dbReference>
<dbReference type="InterPro" id="IPR011006">
    <property type="entry name" value="CheY-like_superfamily"/>
</dbReference>
<feature type="domain" description="Response regulatory" evidence="6">
    <location>
        <begin position="400"/>
        <end position="516"/>
    </location>
</feature>
<dbReference type="PANTHER" id="PTHR43547">
    <property type="entry name" value="TWO-COMPONENT HISTIDINE KINASE"/>
    <property type="match status" value="1"/>
</dbReference>
<keyword evidence="9" id="KW-0418">Kinase</keyword>
<dbReference type="PROSITE" id="PS50109">
    <property type="entry name" value="HIS_KIN"/>
    <property type="match status" value="1"/>
</dbReference>
<dbReference type="SUPFAM" id="SSF55874">
    <property type="entry name" value="ATPase domain of HSP90 chaperone/DNA topoisomerase II/histidine kinase"/>
    <property type="match status" value="1"/>
</dbReference>
<dbReference type="InterPro" id="IPR036890">
    <property type="entry name" value="HATPase_C_sf"/>
</dbReference>
<evidence type="ECO:0000256" key="2">
    <source>
        <dbReference type="ARBA" id="ARBA00012438"/>
    </source>
</evidence>
<dbReference type="SMART" id="SM00387">
    <property type="entry name" value="HATPase_c"/>
    <property type="match status" value="1"/>
</dbReference>
<dbReference type="InterPro" id="IPR036097">
    <property type="entry name" value="HisK_dim/P_sf"/>
</dbReference>
<evidence type="ECO:0000256" key="3">
    <source>
        <dbReference type="ARBA" id="ARBA00022553"/>
    </source>
</evidence>
<dbReference type="Gene3D" id="1.10.287.130">
    <property type="match status" value="1"/>
</dbReference>
<dbReference type="Pfam" id="PF02518">
    <property type="entry name" value="HATPase_c"/>
    <property type="match status" value="1"/>
</dbReference>
<dbReference type="EMBL" id="FCOX02000029">
    <property type="protein sequence ID" value="SAK91722.1"/>
    <property type="molecule type" value="Genomic_DNA"/>
</dbReference>
<sequence length="525" mass="57105">MPKDSPSDDTAMPHDHIASERVTFALLVDAVVDYAIFSLDQNGIVTSWNTGAERLKGYAAEEIIGKHFSVFYPDDKVRKGVPEANLAQARASGHCLEEGWRVRKDGSVFWASVVISVVKDATGKVIGFAKVTRDMTERHRLEELEASRHRMYEFLALLGHELRNPLAPIRNIVNLLERFDLPPKDIFEYAKGVLGPQVSHLTRLVDDLLDVARLTTGKVRVYLQPLDLHEVVKRASENVVSMLDTKSQSLVVELPNTPLLVSGDLVRLTQAVFNLLDNASKFSSVGSRVKLSVALERHSCTLSVADSGRGIAKENLESVFALFFQEQKPGTIQEEDSGLGIGLTIARSIFDLHGGSVIAESDGPGQGTVFRVHLPLLSGPVVQQSCTVSCQPLGRVHPLSILVVDDNTESAQSLAALLEVDGHSVTTAFNAKDGVEVAETQEPDLIFLDLSMPGMSGYEAIALLRAKPRSRKATIVAITGLGLEEDRQRTADAGFDAHVTKPVSVSALNDAIELAVRRKRGDAES</sequence>
<keyword evidence="10" id="KW-1185">Reference proteome</keyword>
<dbReference type="Gene3D" id="3.40.50.2300">
    <property type="match status" value="1"/>
</dbReference>
<dbReference type="SMART" id="SM00388">
    <property type="entry name" value="HisKA"/>
    <property type="match status" value="1"/>
</dbReference>
<feature type="domain" description="Histidine kinase" evidence="5">
    <location>
        <begin position="157"/>
        <end position="378"/>
    </location>
</feature>
<evidence type="ECO:0000259" key="7">
    <source>
        <dbReference type="PROSITE" id="PS50112"/>
    </source>
</evidence>
<proteinExistence type="predicted"/>
<evidence type="ECO:0000313" key="10">
    <source>
        <dbReference type="Proteomes" id="UP000071859"/>
    </source>
</evidence>
<dbReference type="NCBIfam" id="TIGR00229">
    <property type="entry name" value="sensory_box"/>
    <property type="match status" value="1"/>
</dbReference>
<dbReference type="Gene3D" id="3.30.450.20">
    <property type="entry name" value="PAS domain"/>
    <property type="match status" value="1"/>
</dbReference>
<evidence type="ECO:0000259" key="5">
    <source>
        <dbReference type="PROSITE" id="PS50109"/>
    </source>
</evidence>
<dbReference type="SUPFAM" id="SSF55785">
    <property type="entry name" value="PYP-like sensor domain (PAS domain)"/>
    <property type="match status" value="1"/>
</dbReference>
<organism evidence="9 10">
    <name type="scientific">Caballeronia calidae</name>
    <dbReference type="NCBI Taxonomy" id="1777139"/>
    <lineage>
        <taxon>Bacteria</taxon>
        <taxon>Pseudomonadati</taxon>
        <taxon>Pseudomonadota</taxon>
        <taxon>Betaproteobacteria</taxon>
        <taxon>Burkholderiales</taxon>
        <taxon>Burkholderiaceae</taxon>
        <taxon>Caballeronia</taxon>
    </lineage>
</organism>
<dbReference type="InterPro" id="IPR001789">
    <property type="entry name" value="Sig_transdc_resp-reg_receiver"/>
</dbReference>
<evidence type="ECO:0000313" key="9">
    <source>
        <dbReference type="EMBL" id="SAK91722.1"/>
    </source>
</evidence>
<dbReference type="InterPro" id="IPR000014">
    <property type="entry name" value="PAS"/>
</dbReference>
<evidence type="ECO:0000259" key="6">
    <source>
        <dbReference type="PROSITE" id="PS50110"/>
    </source>
</evidence>
<evidence type="ECO:0000256" key="1">
    <source>
        <dbReference type="ARBA" id="ARBA00000085"/>
    </source>
</evidence>
<dbReference type="Pfam" id="PF13426">
    <property type="entry name" value="PAS_9"/>
    <property type="match status" value="1"/>
</dbReference>
<comment type="catalytic activity">
    <reaction evidence="1">
        <text>ATP + protein L-histidine = ADP + protein N-phospho-L-histidine.</text>
        <dbReference type="EC" id="2.7.13.3"/>
    </reaction>
</comment>
<accession>A0A158DAM3</accession>
<dbReference type="EC" id="2.7.13.3" evidence="2"/>
<dbReference type="InterPro" id="IPR035965">
    <property type="entry name" value="PAS-like_dom_sf"/>
</dbReference>
<evidence type="ECO:0000256" key="4">
    <source>
        <dbReference type="PROSITE-ProRule" id="PRU00169"/>
    </source>
</evidence>
<dbReference type="InterPro" id="IPR003661">
    <property type="entry name" value="HisK_dim/P_dom"/>
</dbReference>
<dbReference type="SMART" id="SM00448">
    <property type="entry name" value="REC"/>
    <property type="match status" value="1"/>
</dbReference>
<evidence type="ECO:0000259" key="8">
    <source>
        <dbReference type="PROSITE" id="PS50113"/>
    </source>
</evidence>
<feature type="domain" description="PAS" evidence="7">
    <location>
        <begin position="20"/>
        <end position="76"/>
    </location>
</feature>
<name>A0A158DAM3_9BURK</name>
<gene>
    <name evidence="9" type="ORF">AWB78_04952</name>
</gene>
<dbReference type="InterPro" id="IPR000700">
    <property type="entry name" value="PAS-assoc_C"/>
</dbReference>
<keyword evidence="9" id="KW-0808">Transferase</keyword>
<dbReference type="Pfam" id="PF00512">
    <property type="entry name" value="HisKA"/>
    <property type="match status" value="1"/>
</dbReference>
<comment type="caution">
    <text evidence="9">The sequence shown here is derived from an EMBL/GenBank/DDBJ whole genome shotgun (WGS) entry which is preliminary data.</text>
</comment>
<keyword evidence="3 4" id="KW-0597">Phosphoprotein</keyword>
<dbReference type="SUPFAM" id="SSF52172">
    <property type="entry name" value="CheY-like"/>
    <property type="match status" value="1"/>
</dbReference>
<feature type="domain" description="PAC" evidence="8">
    <location>
        <begin position="95"/>
        <end position="147"/>
    </location>
</feature>
<dbReference type="PROSITE" id="PS50110">
    <property type="entry name" value="RESPONSE_REGULATORY"/>
    <property type="match status" value="1"/>
</dbReference>
<protein>
    <recommendedName>
        <fullName evidence="2">histidine kinase</fullName>
        <ecNumber evidence="2">2.7.13.3</ecNumber>
    </recommendedName>
</protein>
<dbReference type="PROSITE" id="PS50112">
    <property type="entry name" value="PAS"/>
    <property type="match status" value="1"/>
</dbReference>
<dbReference type="Proteomes" id="UP000071859">
    <property type="component" value="Unassembled WGS sequence"/>
</dbReference>
<dbReference type="PANTHER" id="PTHR43547:SF2">
    <property type="entry name" value="HYBRID SIGNAL TRANSDUCTION HISTIDINE KINASE C"/>
    <property type="match status" value="1"/>
</dbReference>